<evidence type="ECO:0000256" key="6">
    <source>
        <dbReference type="ARBA" id="ARBA00023136"/>
    </source>
</evidence>
<evidence type="ECO:0000259" key="9">
    <source>
        <dbReference type="Pfam" id="PF13929"/>
    </source>
</evidence>
<dbReference type="SUPFAM" id="SSF81301">
    <property type="entry name" value="Nucleotidyltransferase"/>
    <property type="match status" value="1"/>
</dbReference>
<evidence type="ECO:0000256" key="5">
    <source>
        <dbReference type="ARBA" id="ARBA00023128"/>
    </source>
</evidence>
<dbReference type="EMBL" id="LT598457">
    <property type="protein sequence ID" value="SCU94679.1"/>
    <property type="molecule type" value="Genomic_DNA"/>
</dbReference>
<protein>
    <recommendedName>
        <fullName evidence="7">ATPase synthesis protein 25</fullName>
    </recommendedName>
</protein>
<dbReference type="Pfam" id="PF13929">
    <property type="entry name" value="mRNA_stabil"/>
    <property type="match status" value="1"/>
</dbReference>
<keyword evidence="5 7" id="KW-0496">Mitochondrion</keyword>
<sequence>MLTARMSTALRATRSCPIAASRSSRVSRLWRGSNSSRLYSNVSIPSEGPEDDDPIYKPDATESEEHTSTTQPWYMDVVKDQYQETQFQVQELKFPANSPETLRFLATFLRDDLGLSEILIFDLRGSKDSHTTAVAKISDFIVMATARSGKHCHKSFIEVNALLKQKYQVLAHVEGNISANELRRRQRRLARHTNLSKSMGTRSAVTRSGAQTESWYMIDCHLDNIFVNILTENRREELNLEELYAPPQEKHLYRRDSDNSRDVTAADEEDDNVLAGLKRLAARNQKRFYSTVSSQKMLAESLSQQDFERAYDLVSSVHSLSVAKTVAAALEMMPVTTSLRVDDWLLIFNQVWSAKLAQLPEYWNLRFHFMKLLNCSTHSSFGIQGVLTNYLEFKMASGVIITRSDLVNFLELACINLEEGPSEYEDLATTNKAVVKALQLYKGVDPAFFMDEELMCLILRTMCSSRGSLKALNEMIDFVCTEYSSNITTSMITTVLQLLAENKEYMKILKFWENGIKIQGTQDHRPWAYFIHTLAKSEDQKFMRKVLNEGHLLWLKRNNINVSPQLQNALDDLFGAADPDNIAYADLKEFLIQD</sequence>
<comment type="similarity">
    <text evidence="2 7">Belongs to the ATP25 family.</text>
</comment>
<organism evidence="10 11">
    <name type="scientific">Lachancea dasiensis</name>
    <dbReference type="NCBI Taxonomy" id="1072105"/>
    <lineage>
        <taxon>Eukaryota</taxon>
        <taxon>Fungi</taxon>
        <taxon>Dikarya</taxon>
        <taxon>Ascomycota</taxon>
        <taxon>Saccharomycotina</taxon>
        <taxon>Saccharomycetes</taxon>
        <taxon>Saccharomycetales</taxon>
        <taxon>Saccharomycetaceae</taxon>
        <taxon>Lachancea</taxon>
    </lineage>
</organism>
<comment type="subcellular location">
    <subcellularLocation>
        <location evidence="1 7">Mitochondrion inner membrane</location>
        <topology evidence="1 7">Peripheral membrane protein</topology>
        <orientation evidence="1 7">Matrix side</orientation>
    </subcellularLocation>
</comment>
<name>A0A1G4JUM3_9SACH</name>
<dbReference type="PANTHER" id="PTHR28087:SF1">
    <property type="entry name" value="ATPASE SYNTHESIS PROTEIN 25, MITOCHONDRIAL"/>
    <property type="match status" value="1"/>
</dbReference>
<evidence type="ECO:0000256" key="1">
    <source>
        <dbReference type="ARBA" id="ARBA00004443"/>
    </source>
</evidence>
<evidence type="ECO:0000256" key="8">
    <source>
        <dbReference type="SAM" id="MobiDB-lite"/>
    </source>
</evidence>
<accession>A0A1G4JUM3</accession>
<dbReference type="InterPro" id="IPR043519">
    <property type="entry name" value="NT_sf"/>
</dbReference>
<feature type="domain" description="ATP25 mRNA stabilisation" evidence="9">
    <location>
        <begin position="299"/>
        <end position="576"/>
    </location>
</feature>
<gene>
    <name evidence="10" type="ORF">LADA_0G10286G</name>
</gene>
<dbReference type="GO" id="GO:0140053">
    <property type="term" value="P:mitochondrial gene expression"/>
    <property type="evidence" value="ECO:0007669"/>
    <property type="project" value="UniProtKB-UniRule"/>
</dbReference>
<keyword evidence="11" id="KW-1185">Reference proteome</keyword>
<evidence type="ECO:0000313" key="10">
    <source>
        <dbReference type="EMBL" id="SCU94679.1"/>
    </source>
</evidence>
<dbReference type="Pfam" id="PF02410">
    <property type="entry name" value="RsfS"/>
    <property type="match status" value="1"/>
</dbReference>
<keyword evidence="3 7" id="KW-0999">Mitochondrion inner membrane</keyword>
<proteinExistence type="inferred from homology"/>
<reference evidence="11" key="1">
    <citation type="submission" date="2016-03" db="EMBL/GenBank/DDBJ databases">
        <authorList>
            <person name="Devillers H."/>
        </authorList>
    </citation>
    <scope>NUCLEOTIDE SEQUENCE [LARGE SCALE GENOMIC DNA]</scope>
</reference>
<dbReference type="GO" id="GO:0033615">
    <property type="term" value="P:mitochondrial proton-transporting ATP synthase complex assembly"/>
    <property type="evidence" value="ECO:0007669"/>
    <property type="project" value="EnsemblFungi"/>
</dbReference>
<dbReference type="STRING" id="1266660.A0A1G4JUM3"/>
<evidence type="ECO:0000313" key="11">
    <source>
        <dbReference type="Proteomes" id="UP000190274"/>
    </source>
</evidence>
<dbReference type="OrthoDB" id="107372at2759"/>
<dbReference type="GO" id="GO:0048255">
    <property type="term" value="P:mRNA stabilization"/>
    <property type="evidence" value="ECO:0007669"/>
    <property type="project" value="EnsemblFungi"/>
</dbReference>
<keyword evidence="6 7" id="KW-0472">Membrane</keyword>
<dbReference type="GO" id="GO:0005743">
    <property type="term" value="C:mitochondrial inner membrane"/>
    <property type="evidence" value="ECO:0007669"/>
    <property type="project" value="UniProtKB-SubCell"/>
</dbReference>
<keyword evidence="4 7" id="KW-0809">Transit peptide</keyword>
<evidence type="ECO:0000256" key="3">
    <source>
        <dbReference type="ARBA" id="ARBA00022792"/>
    </source>
</evidence>
<dbReference type="AlphaFoldDB" id="A0A1G4JUM3"/>
<dbReference type="PANTHER" id="PTHR28087">
    <property type="entry name" value="ATPASE SYNTHESIS PROTEIN 25, MITOCHONDRIAL"/>
    <property type="match status" value="1"/>
</dbReference>
<feature type="region of interest" description="Disordered" evidence="8">
    <location>
        <begin position="40"/>
        <end position="70"/>
    </location>
</feature>
<dbReference type="InterPro" id="IPR040152">
    <property type="entry name" value="Atp25"/>
</dbReference>
<dbReference type="InterPro" id="IPR025210">
    <property type="entry name" value="ATP25_mRNA_stabil_dom"/>
</dbReference>
<comment type="function">
    <text evidence="7">Mitochondrial mRNA stabilization factor.</text>
</comment>
<dbReference type="Gene3D" id="3.30.460.10">
    <property type="entry name" value="Beta Polymerase, domain 2"/>
    <property type="match status" value="1"/>
</dbReference>
<evidence type="ECO:0000256" key="7">
    <source>
        <dbReference type="RuleBase" id="RU367062"/>
    </source>
</evidence>
<evidence type="ECO:0000256" key="4">
    <source>
        <dbReference type="ARBA" id="ARBA00022946"/>
    </source>
</evidence>
<feature type="compositionally biased region" description="Basic and acidic residues" evidence="8">
    <location>
        <begin position="54"/>
        <end position="67"/>
    </location>
</feature>
<dbReference type="Proteomes" id="UP000190274">
    <property type="component" value="Chromosome G"/>
</dbReference>
<evidence type="ECO:0000256" key="2">
    <source>
        <dbReference type="ARBA" id="ARBA00010787"/>
    </source>
</evidence>